<dbReference type="InterPro" id="IPR022792">
    <property type="entry name" value="T2SS_protein-GspN"/>
</dbReference>
<evidence type="ECO:0000256" key="9">
    <source>
        <dbReference type="ARBA" id="ARBA00023136"/>
    </source>
</evidence>
<evidence type="ECO:0000256" key="4">
    <source>
        <dbReference type="ARBA" id="ARBA00022448"/>
    </source>
</evidence>
<evidence type="ECO:0000256" key="1">
    <source>
        <dbReference type="ARBA" id="ARBA00004533"/>
    </source>
</evidence>
<keyword evidence="9 11" id="KW-0472">Membrane</keyword>
<evidence type="ECO:0000256" key="2">
    <source>
        <dbReference type="ARBA" id="ARBA00007208"/>
    </source>
</evidence>
<keyword evidence="6" id="KW-0997">Cell inner membrane</keyword>
<organism evidence="12 13">
    <name type="scientific">Litoribrevibacter euphylliae</name>
    <dbReference type="NCBI Taxonomy" id="1834034"/>
    <lineage>
        <taxon>Bacteria</taxon>
        <taxon>Pseudomonadati</taxon>
        <taxon>Pseudomonadota</taxon>
        <taxon>Gammaproteobacteria</taxon>
        <taxon>Oceanospirillales</taxon>
        <taxon>Oceanospirillaceae</taxon>
        <taxon>Litoribrevibacter</taxon>
    </lineage>
</organism>
<comment type="caution">
    <text evidence="12">The sequence shown here is derived from an EMBL/GenBank/DDBJ whole genome shotgun (WGS) entry which is preliminary data.</text>
</comment>
<gene>
    <name evidence="12" type="primary">gspN</name>
    <name evidence="12" type="ORF">ACFOEK_00430</name>
</gene>
<evidence type="ECO:0000313" key="12">
    <source>
        <dbReference type="EMBL" id="MFC3149484.1"/>
    </source>
</evidence>
<dbReference type="RefSeq" id="WP_386714499.1">
    <property type="nucleotide sequence ID" value="NZ_JBHRSZ010000001.1"/>
</dbReference>
<name>A0ABV7HA09_9GAMM</name>
<dbReference type="EMBL" id="JBHRSZ010000001">
    <property type="protein sequence ID" value="MFC3149484.1"/>
    <property type="molecule type" value="Genomic_DNA"/>
</dbReference>
<accession>A0ABV7HA09</accession>
<keyword evidence="11" id="KW-1133">Transmembrane helix</keyword>
<proteinExistence type="inferred from homology"/>
<reference evidence="13" key="1">
    <citation type="journal article" date="2019" name="Int. J. Syst. Evol. Microbiol.">
        <title>The Global Catalogue of Microorganisms (GCM) 10K type strain sequencing project: providing services to taxonomists for standard genome sequencing and annotation.</title>
        <authorList>
            <consortium name="The Broad Institute Genomics Platform"/>
            <consortium name="The Broad Institute Genome Sequencing Center for Infectious Disease"/>
            <person name="Wu L."/>
            <person name="Ma J."/>
        </authorList>
    </citation>
    <scope>NUCLEOTIDE SEQUENCE [LARGE SCALE GENOMIC DNA]</scope>
    <source>
        <strain evidence="13">KCTC 52438</strain>
    </source>
</reference>
<protein>
    <recommendedName>
        <fullName evidence="3">Type II secretion system protein N</fullName>
    </recommendedName>
    <alternativeName>
        <fullName evidence="10">General secretion pathway protein N</fullName>
    </alternativeName>
</protein>
<evidence type="ECO:0000256" key="10">
    <source>
        <dbReference type="ARBA" id="ARBA00030772"/>
    </source>
</evidence>
<keyword evidence="5" id="KW-1003">Cell membrane</keyword>
<sequence>MWSAVKAARWYVFLTVMLFVIFLVVYFPAQFALKVADDVLQRTPVKIQSVSGTIWTGQGTLSYQQLNADVSWSVNGMSLLTLSPQVNVNLNVGRETELSAAMTVSTSSLEFSGLTGKVQVPLLNPYLKTQRVSGQGIVKLYDLSLAFDHQTKTIESASGRLLWQEAQATYPGPKGIENITLPDIAGRLSNDDKGAVLSVLSGDDGAALASVFVMNQGWAGLKVRKRSVDLVGQTWVGNQQPDDVIFQVREKLW</sequence>
<keyword evidence="4" id="KW-0813">Transport</keyword>
<evidence type="ECO:0000256" key="3">
    <source>
        <dbReference type="ARBA" id="ARBA00021563"/>
    </source>
</evidence>
<keyword evidence="8" id="KW-0653">Protein transport</keyword>
<evidence type="ECO:0000256" key="7">
    <source>
        <dbReference type="ARBA" id="ARBA00022692"/>
    </source>
</evidence>
<dbReference type="Proteomes" id="UP001595476">
    <property type="component" value="Unassembled WGS sequence"/>
</dbReference>
<evidence type="ECO:0000256" key="5">
    <source>
        <dbReference type="ARBA" id="ARBA00022475"/>
    </source>
</evidence>
<keyword evidence="13" id="KW-1185">Reference proteome</keyword>
<comment type="subcellular location">
    <subcellularLocation>
        <location evidence="1">Cell inner membrane</location>
    </subcellularLocation>
</comment>
<evidence type="ECO:0000256" key="6">
    <source>
        <dbReference type="ARBA" id="ARBA00022519"/>
    </source>
</evidence>
<dbReference type="Pfam" id="PF01203">
    <property type="entry name" value="T2SSN"/>
    <property type="match status" value="1"/>
</dbReference>
<evidence type="ECO:0000256" key="11">
    <source>
        <dbReference type="SAM" id="Phobius"/>
    </source>
</evidence>
<evidence type="ECO:0000313" key="13">
    <source>
        <dbReference type="Proteomes" id="UP001595476"/>
    </source>
</evidence>
<comment type="similarity">
    <text evidence="2">Belongs to the GSP N family.</text>
</comment>
<keyword evidence="7 11" id="KW-0812">Transmembrane</keyword>
<feature type="transmembrane region" description="Helical" evidence="11">
    <location>
        <begin position="12"/>
        <end position="33"/>
    </location>
</feature>
<evidence type="ECO:0000256" key="8">
    <source>
        <dbReference type="ARBA" id="ARBA00022927"/>
    </source>
</evidence>